<keyword evidence="1" id="KW-1133">Transmembrane helix</keyword>
<feature type="transmembrane region" description="Helical" evidence="1">
    <location>
        <begin position="79"/>
        <end position="99"/>
    </location>
</feature>
<dbReference type="EMBL" id="VSSQ01037453">
    <property type="protein sequence ID" value="MPM90148.1"/>
    <property type="molecule type" value="Genomic_DNA"/>
</dbReference>
<comment type="caution">
    <text evidence="2">The sequence shown here is derived from an EMBL/GenBank/DDBJ whole genome shotgun (WGS) entry which is preliminary data.</text>
</comment>
<sequence length="191" mass="21368">MISILIRRNTAIINNFISLTIINISKVTWCIGGSRRICKRLRIGTPYRSVSICIPTCGIHQVIAYTAVCLRISPKINIIFLSIIIPCISTISPFCRIPIIGSTSQSINMSWTSNGNRSTLPCWVFGNRSRSCADIGINCIFCKVRAVEKCIILEHCFFINIACYRQAVIKPCRCISVSHLQCKRKAENLGI</sequence>
<accession>A0A645DM42</accession>
<proteinExistence type="predicted"/>
<feature type="transmembrane region" description="Helical" evidence="1">
    <location>
        <begin position="52"/>
        <end position="73"/>
    </location>
</feature>
<keyword evidence="1" id="KW-0472">Membrane</keyword>
<keyword evidence="1" id="KW-0812">Transmembrane</keyword>
<protein>
    <submittedName>
        <fullName evidence="2">Uncharacterized protein</fullName>
    </submittedName>
</protein>
<evidence type="ECO:0000313" key="2">
    <source>
        <dbReference type="EMBL" id="MPM90148.1"/>
    </source>
</evidence>
<gene>
    <name evidence="2" type="ORF">SDC9_137265</name>
</gene>
<name>A0A645DM42_9ZZZZ</name>
<dbReference type="AlphaFoldDB" id="A0A645DM42"/>
<evidence type="ECO:0000256" key="1">
    <source>
        <dbReference type="SAM" id="Phobius"/>
    </source>
</evidence>
<reference evidence="2" key="1">
    <citation type="submission" date="2019-08" db="EMBL/GenBank/DDBJ databases">
        <authorList>
            <person name="Kucharzyk K."/>
            <person name="Murdoch R.W."/>
            <person name="Higgins S."/>
            <person name="Loffler F."/>
        </authorList>
    </citation>
    <scope>NUCLEOTIDE SEQUENCE</scope>
</reference>
<organism evidence="2">
    <name type="scientific">bioreactor metagenome</name>
    <dbReference type="NCBI Taxonomy" id="1076179"/>
    <lineage>
        <taxon>unclassified sequences</taxon>
        <taxon>metagenomes</taxon>
        <taxon>ecological metagenomes</taxon>
    </lineage>
</organism>